<dbReference type="EMBL" id="MLAK01000313">
    <property type="protein sequence ID" value="OHT14862.1"/>
    <property type="molecule type" value="Genomic_DNA"/>
</dbReference>
<comment type="caution">
    <text evidence="2">The sequence shown here is derived from an EMBL/GenBank/DDBJ whole genome shotgun (WGS) entry which is preliminary data.</text>
</comment>
<protein>
    <submittedName>
        <fullName evidence="2">Uncharacterized protein</fullName>
    </submittedName>
</protein>
<keyword evidence="3" id="KW-1185">Reference proteome</keyword>
<dbReference type="Proteomes" id="UP000179807">
    <property type="component" value="Unassembled WGS sequence"/>
</dbReference>
<evidence type="ECO:0000256" key="1">
    <source>
        <dbReference type="SAM" id="Phobius"/>
    </source>
</evidence>
<accession>A0A1J4KYS6</accession>
<evidence type="ECO:0000313" key="2">
    <source>
        <dbReference type="EMBL" id="OHT14862.1"/>
    </source>
</evidence>
<feature type="transmembrane region" description="Helical" evidence="1">
    <location>
        <begin position="108"/>
        <end position="131"/>
    </location>
</feature>
<dbReference type="VEuPathDB" id="TrichDB:TRFO_42870"/>
<feature type="transmembrane region" description="Helical" evidence="1">
    <location>
        <begin position="32"/>
        <end position="51"/>
    </location>
</feature>
<dbReference type="RefSeq" id="XP_068367998.1">
    <property type="nucleotide sequence ID" value="XM_068514520.1"/>
</dbReference>
<sequence length="335" mass="37246">MKLNTLQKLKIRIKNSHFISSMGISIKNISQILTSAGVFLFIISFIGSCAYNSTAFSRNPFAIYNYGWDSVIYKSILATSILSAIGGLVFIVALVFMMINFNKKITLIVYITGMVVFLGVFISEALGITYLQYLGTPIPNTHAYYEDPAFRDFISILPDASDKENKNITFGPFSQMNAKLAGKKVPHAGDVSLAVVPYRLFYFSSKDSPLLFTTESCKRHEVTIIPGTDGENFKCSYEVVKEGVCIGKWTASRFGQYSCWGLKLQAELNFDDIEDPTELLQKYTKIVRDMYVFGSTITLFQLTAVFIGLHITAFVLLLAGVIMKVISGGKDLADE</sequence>
<feature type="transmembrane region" description="Helical" evidence="1">
    <location>
        <begin position="299"/>
        <end position="322"/>
    </location>
</feature>
<proteinExistence type="predicted"/>
<feature type="transmembrane region" description="Helical" evidence="1">
    <location>
        <begin position="71"/>
        <end position="96"/>
    </location>
</feature>
<reference evidence="2" key="1">
    <citation type="submission" date="2016-10" db="EMBL/GenBank/DDBJ databases">
        <authorList>
            <person name="Benchimol M."/>
            <person name="Almeida L.G."/>
            <person name="Vasconcelos A.T."/>
            <person name="Perreira-Neves A."/>
            <person name="Rosa I.A."/>
            <person name="Tasca T."/>
            <person name="Bogo M.R."/>
            <person name="de Souza W."/>
        </authorList>
    </citation>
    <scope>NUCLEOTIDE SEQUENCE [LARGE SCALE GENOMIC DNA]</scope>
    <source>
        <strain evidence="2">K</strain>
    </source>
</reference>
<name>A0A1J4KYS6_9EUKA</name>
<evidence type="ECO:0000313" key="3">
    <source>
        <dbReference type="Proteomes" id="UP000179807"/>
    </source>
</evidence>
<organism evidence="2 3">
    <name type="scientific">Tritrichomonas foetus</name>
    <dbReference type="NCBI Taxonomy" id="1144522"/>
    <lineage>
        <taxon>Eukaryota</taxon>
        <taxon>Metamonada</taxon>
        <taxon>Parabasalia</taxon>
        <taxon>Tritrichomonadida</taxon>
        <taxon>Tritrichomonadidae</taxon>
        <taxon>Tritrichomonas</taxon>
    </lineage>
</organism>
<dbReference type="GeneID" id="94849224"/>
<keyword evidence="1" id="KW-0472">Membrane</keyword>
<keyword evidence="1" id="KW-0812">Transmembrane</keyword>
<keyword evidence="1" id="KW-1133">Transmembrane helix</keyword>
<gene>
    <name evidence="2" type="ORF">TRFO_42870</name>
</gene>
<dbReference type="AlphaFoldDB" id="A0A1J4KYS6"/>